<dbReference type="PROSITE" id="PS51196">
    <property type="entry name" value="SECA_MOTOR_DEAD"/>
    <property type="match status" value="1"/>
</dbReference>
<evidence type="ECO:0000313" key="2">
    <source>
        <dbReference type="EMBL" id="GMG82094.1"/>
    </source>
</evidence>
<organism evidence="2 3">
    <name type="scientific">Paralimibaculum aggregatum</name>
    <dbReference type="NCBI Taxonomy" id="3036245"/>
    <lineage>
        <taxon>Bacteria</taxon>
        <taxon>Pseudomonadati</taxon>
        <taxon>Pseudomonadota</taxon>
        <taxon>Alphaproteobacteria</taxon>
        <taxon>Rhodobacterales</taxon>
        <taxon>Paracoccaceae</taxon>
        <taxon>Paralimibaculum</taxon>
    </lineage>
</organism>
<evidence type="ECO:0000313" key="3">
    <source>
        <dbReference type="Proteomes" id="UP001239909"/>
    </source>
</evidence>
<comment type="caution">
    <text evidence="2">The sequence shown here is derived from an EMBL/GenBank/DDBJ whole genome shotgun (WGS) entry which is preliminary data.</text>
</comment>
<sequence>MQDHTWVRLAAALNHHQIIERGIPHSVCDARPRPHCTHARAVAQMRDDIAATMDDEVPGRGDGIAANLAMDARLKASEQRRVGVTSVTSVSGVRLLLRPRRSRRQRKANVVDLRLSLEVAVIR</sequence>
<keyword evidence="3" id="KW-1185">Reference proteome</keyword>
<dbReference type="RefSeq" id="WP_285670993.1">
    <property type="nucleotide sequence ID" value="NZ_BSYI01000008.1"/>
</dbReference>
<dbReference type="EMBL" id="BSYI01000008">
    <property type="protein sequence ID" value="GMG82094.1"/>
    <property type="molecule type" value="Genomic_DNA"/>
</dbReference>
<evidence type="ECO:0000259" key="1">
    <source>
        <dbReference type="PROSITE" id="PS51196"/>
    </source>
</evidence>
<name>A0ABQ6LN86_9RHOB</name>
<dbReference type="InterPro" id="IPR014018">
    <property type="entry name" value="SecA_motor_DEAD"/>
</dbReference>
<reference evidence="2 3" key="1">
    <citation type="submission" date="2023-04" db="EMBL/GenBank/DDBJ databases">
        <title>Marinoamorphus aggregata gen. nov., sp. Nov., isolate from tissue of brittle star Ophioplocus japonicus.</title>
        <authorList>
            <person name="Kawano K."/>
            <person name="Sawayama S."/>
            <person name="Nakagawa S."/>
        </authorList>
    </citation>
    <scope>NUCLEOTIDE SEQUENCE [LARGE SCALE GENOMIC DNA]</scope>
    <source>
        <strain evidence="2 3">NKW23</strain>
    </source>
</reference>
<protein>
    <recommendedName>
        <fullName evidence="1">SecA family profile domain-containing protein</fullName>
    </recommendedName>
</protein>
<feature type="domain" description="SecA family profile" evidence="1">
    <location>
        <begin position="1"/>
        <end position="123"/>
    </location>
</feature>
<gene>
    <name evidence="2" type="ORF">LNKW23_13070</name>
</gene>
<dbReference type="Proteomes" id="UP001239909">
    <property type="component" value="Unassembled WGS sequence"/>
</dbReference>
<accession>A0ABQ6LN86</accession>
<proteinExistence type="predicted"/>